<accession>A0A089NJT3</accession>
<keyword evidence="3" id="KW-1185">Reference proteome</keyword>
<dbReference type="STRING" id="693986.MOC_0386"/>
<dbReference type="EMBL" id="CP003811">
    <property type="protein sequence ID" value="AIQ88141.1"/>
    <property type="molecule type" value="Genomic_DNA"/>
</dbReference>
<dbReference type="HOGENOM" id="CLU_210976_0_0_5"/>
<evidence type="ECO:0000313" key="2">
    <source>
        <dbReference type="EMBL" id="AIQ88141.1"/>
    </source>
</evidence>
<dbReference type="eggNOG" id="ENOG50310N2">
    <property type="taxonomic scope" value="Bacteria"/>
</dbReference>
<dbReference type="KEGG" id="mor:MOC_0386"/>
<dbReference type="AlphaFoldDB" id="A0A089NJT3"/>
<keyword evidence="1" id="KW-1133">Transmembrane helix</keyword>
<reference evidence="2 3" key="1">
    <citation type="journal article" date="2014" name="PLoS ONE">
        <title>Genome Information of Methylobacterium oryzae, a Plant-Probiotic Methylotroph in the Phyllosphere.</title>
        <authorList>
            <person name="Kwak M.J."/>
            <person name="Jeong H."/>
            <person name="Madhaiyan M."/>
            <person name="Lee Y."/>
            <person name="Sa T.M."/>
            <person name="Oh T.K."/>
            <person name="Kim J.F."/>
        </authorList>
    </citation>
    <scope>NUCLEOTIDE SEQUENCE [LARGE SCALE GENOMIC DNA]</scope>
    <source>
        <strain evidence="2 3">CBMB20</strain>
    </source>
</reference>
<organism evidence="2 3">
    <name type="scientific">Methylobacterium oryzae CBMB20</name>
    <dbReference type="NCBI Taxonomy" id="693986"/>
    <lineage>
        <taxon>Bacteria</taxon>
        <taxon>Pseudomonadati</taxon>
        <taxon>Pseudomonadota</taxon>
        <taxon>Alphaproteobacteria</taxon>
        <taxon>Hyphomicrobiales</taxon>
        <taxon>Methylobacteriaceae</taxon>
        <taxon>Methylobacterium</taxon>
    </lineage>
</organism>
<keyword evidence="1" id="KW-0472">Membrane</keyword>
<name>A0A089NJT3_9HYPH</name>
<evidence type="ECO:0000313" key="3">
    <source>
        <dbReference type="Proteomes" id="UP000029492"/>
    </source>
</evidence>
<gene>
    <name evidence="2" type="ORF">MOC_0386</name>
</gene>
<evidence type="ECO:0000256" key="1">
    <source>
        <dbReference type="SAM" id="Phobius"/>
    </source>
</evidence>
<dbReference type="RefSeq" id="WP_164706322.1">
    <property type="nucleotide sequence ID" value="NZ_CP003811.1"/>
</dbReference>
<protein>
    <submittedName>
        <fullName evidence="2">Protein of unassigned function</fullName>
    </submittedName>
</protein>
<dbReference type="GeneID" id="96605445"/>
<feature type="transmembrane region" description="Helical" evidence="1">
    <location>
        <begin position="20"/>
        <end position="41"/>
    </location>
</feature>
<sequence>MRRHLPKRRPGTIEGRLSDFVLALTGVMLLGAMILLLLSWLGGGAEGAAVGYAGMQDS</sequence>
<dbReference type="Proteomes" id="UP000029492">
    <property type="component" value="Chromosome"/>
</dbReference>
<keyword evidence="1" id="KW-0812">Transmembrane</keyword>
<proteinExistence type="predicted"/>